<evidence type="ECO:0000313" key="3">
    <source>
        <dbReference type="Proteomes" id="UP001165740"/>
    </source>
</evidence>
<organism evidence="3 4">
    <name type="scientific">Biomphalaria glabrata</name>
    <name type="common">Bloodfluke planorb</name>
    <name type="synonym">Freshwater snail</name>
    <dbReference type="NCBI Taxonomy" id="6526"/>
    <lineage>
        <taxon>Eukaryota</taxon>
        <taxon>Metazoa</taxon>
        <taxon>Spiralia</taxon>
        <taxon>Lophotrochozoa</taxon>
        <taxon>Mollusca</taxon>
        <taxon>Gastropoda</taxon>
        <taxon>Heterobranchia</taxon>
        <taxon>Euthyneura</taxon>
        <taxon>Panpulmonata</taxon>
        <taxon>Hygrophila</taxon>
        <taxon>Lymnaeoidea</taxon>
        <taxon>Planorbidae</taxon>
        <taxon>Biomphalaria</taxon>
    </lineage>
</organism>
<dbReference type="GeneID" id="106069786"/>
<dbReference type="InterPro" id="IPR036055">
    <property type="entry name" value="LDL_receptor-like_sf"/>
</dbReference>
<keyword evidence="1" id="KW-1015">Disulfide bond</keyword>
<dbReference type="InterPro" id="IPR002172">
    <property type="entry name" value="LDrepeatLR_classA_rpt"/>
</dbReference>
<dbReference type="RefSeq" id="XP_013084981.2">
    <property type="nucleotide sequence ID" value="XM_013229527.2"/>
</dbReference>
<evidence type="ECO:0000256" key="1">
    <source>
        <dbReference type="ARBA" id="ARBA00023157"/>
    </source>
</evidence>
<dbReference type="Gene3D" id="4.10.400.10">
    <property type="entry name" value="Low-density Lipoprotein Receptor"/>
    <property type="match status" value="1"/>
</dbReference>
<dbReference type="Gene3D" id="3.10.100.10">
    <property type="entry name" value="Mannose-Binding Protein A, subunit A"/>
    <property type="match status" value="1"/>
</dbReference>
<dbReference type="CDD" id="cd00112">
    <property type="entry name" value="LDLa"/>
    <property type="match status" value="1"/>
</dbReference>
<dbReference type="AlphaFoldDB" id="A0A9U8EG00"/>
<dbReference type="KEGG" id="bgt:106069786"/>
<evidence type="ECO:0000256" key="2">
    <source>
        <dbReference type="SAM" id="SignalP"/>
    </source>
</evidence>
<dbReference type="InterPro" id="IPR016187">
    <property type="entry name" value="CTDL_fold"/>
</dbReference>
<dbReference type="InterPro" id="IPR016186">
    <property type="entry name" value="C-type_lectin-like/link_sf"/>
</dbReference>
<gene>
    <name evidence="4" type="primary">LOC106069786</name>
</gene>
<name>A0A9U8EG00_BIOGL</name>
<dbReference type="Proteomes" id="UP001165740">
    <property type="component" value="Chromosome 6"/>
</dbReference>
<feature type="chain" id="PRO_5040884423" evidence="2">
    <location>
        <begin position="16"/>
        <end position="726"/>
    </location>
</feature>
<dbReference type="SMART" id="SM00192">
    <property type="entry name" value="LDLa"/>
    <property type="match status" value="1"/>
</dbReference>
<dbReference type="OrthoDB" id="6140844at2759"/>
<proteinExistence type="predicted"/>
<protein>
    <submittedName>
        <fullName evidence="4">Uncharacterized protein LOC106069786</fullName>
    </submittedName>
</protein>
<keyword evidence="3" id="KW-1185">Reference proteome</keyword>
<sequence>MLLLTTFLYVGLSLSFPLKDCQSRNQDILFIIDCRSEVQEQIDFIQTTTNYLSKRYDLKQNHSVMMFTAHGITEINNFTDIQDMQLSCSQSFPINDIFNASEVWFKSRDRPLVTLVFFSHSSTAQYTDVKTIIKRQKKDKQVDRFFFLPDKDEFSEIFDNIFFYLYKSYRKLNIVDIFAKICELSCKKSIHTFTTQGSMKSYYHIANVYNKSHDESVKYCEEQQMNSYLISLESPQEINFLFNLLEKKNITKNLKSKFSLYLGIKNGTHGLFWHSQYPFVFPHSLSTVSEGNCFFINIYNTNLKFSEKNISLFMSNVSVEDCFKILKPSVVICECHEVLSNAKVSRDLIEAASKNKKIIERSHFFLTMLHIFEKPLFYHRSLQTIECLPNISAPKDYSQMYTCNNRIVYNVDEKSNEKNYISFLFQNGKSHLVLGRIEICDSNEKQSNKTIEHLKKGNDLFCAKVSNKTKIIHPQEIYKLIDLPDPKFICKYQPQKLVHRCIKTRDYNHSFNSICLDNSHLQNCRKFPCPDGFLKCPNSYCIFSTMIGDGIRDCPFGEDEFQVNNFLGQVKITFSVEDVCINNLNQDNKMLLNDFNNRAQFECNLPCPTNYKCISSKKKQQNTKNETENIKYLYHITFDLYNISNVIYTFHMYTRISPPLRIVEFYGKDCRLQNFDFAFQYWNFLDIIVLDLSSNELISSNYIKTITSFSKLKISCAGFQLEYLDF</sequence>
<dbReference type="SUPFAM" id="SSF57424">
    <property type="entry name" value="LDL receptor-like module"/>
    <property type="match status" value="1"/>
</dbReference>
<accession>A0A9U8EG00</accession>
<reference evidence="4" key="1">
    <citation type="submission" date="2025-08" db="UniProtKB">
        <authorList>
            <consortium name="RefSeq"/>
        </authorList>
    </citation>
    <scope>IDENTIFICATION</scope>
</reference>
<dbReference type="SUPFAM" id="SSF56436">
    <property type="entry name" value="C-type lectin-like"/>
    <property type="match status" value="1"/>
</dbReference>
<feature type="signal peptide" evidence="2">
    <location>
        <begin position="1"/>
        <end position="15"/>
    </location>
</feature>
<keyword evidence="2" id="KW-0732">Signal</keyword>
<evidence type="ECO:0000313" key="4">
    <source>
        <dbReference type="RefSeq" id="XP_013084981.2"/>
    </source>
</evidence>